<organism evidence="1 2">
    <name type="scientific">Gymnopilus dilepis</name>
    <dbReference type="NCBI Taxonomy" id="231916"/>
    <lineage>
        <taxon>Eukaryota</taxon>
        <taxon>Fungi</taxon>
        <taxon>Dikarya</taxon>
        <taxon>Basidiomycota</taxon>
        <taxon>Agaricomycotina</taxon>
        <taxon>Agaricomycetes</taxon>
        <taxon>Agaricomycetidae</taxon>
        <taxon>Agaricales</taxon>
        <taxon>Agaricineae</taxon>
        <taxon>Hymenogastraceae</taxon>
        <taxon>Gymnopilus</taxon>
    </lineage>
</organism>
<sequence>MAQYVTPRFMDSAVSREDIAAHLRIYGLIRSNLFILAKKHVYYDENDILWPTTEGRLFLRRSVYRFRLWIERVLRPKFEKCGPTHVGLDDHEIPPYDVALVLHAFMLHPRAFYSDTIRLFPELAVLNGFPLTQVADLITDDMVYIPKAEQVNFWESSTGEPFTAPLFTTPADSFTVTCPSCQHTFSALWMEASDDGMGSNLAAPCKQCGLLVTDLSYGAALFVSDLVRAKSGTGVGLAGTLLTEEGVLDEARSRSFTLEIARVIGLYDVEKLSLEDVISKLLSIPEDKLDSLSVDFLSFYGLPGGFSFDLGAGVLRQTGFASKMYHNGWTNPAFPKQCSAILEESISRYAGFLTLSMDRKAGSLGPAHDIDLVWHTHQLKPNYRTDFQKTFGWFLDHVDFAPIDTLGTWTMAWFSSPLLMQFGQQRPILMAAIAGR</sequence>
<accession>A0A409Y129</accession>
<dbReference type="PANTHER" id="PTHR34365:SF7">
    <property type="entry name" value="GLYCINE-RICH DOMAIN-CONTAINING PROTEIN 1"/>
    <property type="match status" value="1"/>
</dbReference>
<dbReference type="EMBL" id="NHYE01001332">
    <property type="protein sequence ID" value="PPQ96744.1"/>
    <property type="molecule type" value="Genomic_DNA"/>
</dbReference>
<protein>
    <submittedName>
        <fullName evidence="1">Uncharacterized protein</fullName>
    </submittedName>
</protein>
<comment type="caution">
    <text evidence="1">The sequence shown here is derived from an EMBL/GenBank/DDBJ whole genome shotgun (WGS) entry which is preliminary data.</text>
</comment>
<dbReference type="Proteomes" id="UP000284706">
    <property type="component" value="Unassembled WGS sequence"/>
</dbReference>
<dbReference type="Pfam" id="PF07173">
    <property type="entry name" value="GRDP-like"/>
    <property type="match status" value="1"/>
</dbReference>
<dbReference type="AlphaFoldDB" id="A0A409Y129"/>
<dbReference type="PANTHER" id="PTHR34365">
    <property type="entry name" value="ENOLASE (DUF1399)"/>
    <property type="match status" value="1"/>
</dbReference>
<evidence type="ECO:0000313" key="2">
    <source>
        <dbReference type="Proteomes" id="UP000284706"/>
    </source>
</evidence>
<proteinExistence type="predicted"/>
<dbReference type="OrthoDB" id="2684236at2759"/>
<dbReference type="InParanoid" id="A0A409Y129"/>
<evidence type="ECO:0000313" key="1">
    <source>
        <dbReference type="EMBL" id="PPQ96744.1"/>
    </source>
</evidence>
<keyword evidence="2" id="KW-1185">Reference proteome</keyword>
<name>A0A409Y129_9AGAR</name>
<reference evidence="1 2" key="1">
    <citation type="journal article" date="2018" name="Evol. Lett.">
        <title>Horizontal gene cluster transfer increased hallucinogenic mushroom diversity.</title>
        <authorList>
            <person name="Reynolds H.T."/>
            <person name="Vijayakumar V."/>
            <person name="Gluck-Thaler E."/>
            <person name="Korotkin H.B."/>
            <person name="Matheny P.B."/>
            <person name="Slot J.C."/>
        </authorList>
    </citation>
    <scope>NUCLEOTIDE SEQUENCE [LARGE SCALE GENOMIC DNA]</scope>
    <source>
        <strain evidence="1 2">SRW20</strain>
    </source>
</reference>
<dbReference type="STRING" id="231916.A0A409Y129"/>
<dbReference type="InterPro" id="IPR009836">
    <property type="entry name" value="GRDP-like"/>
</dbReference>
<gene>
    <name evidence="1" type="ORF">CVT26_010229</name>
</gene>